<keyword evidence="1" id="KW-1133">Transmembrane helix</keyword>
<keyword evidence="2" id="KW-0732">Signal</keyword>
<feature type="transmembrane region" description="Helical" evidence="1">
    <location>
        <begin position="445"/>
        <end position="466"/>
    </location>
</feature>
<dbReference type="PANTHER" id="PTHR34220">
    <property type="entry name" value="SENSOR HISTIDINE KINASE YPDA"/>
    <property type="match status" value="1"/>
</dbReference>
<feature type="chain" id="PRO_5012296507" evidence="2">
    <location>
        <begin position="26"/>
        <end position="688"/>
    </location>
</feature>
<dbReference type="Gene3D" id="1.25.40.10">
    <property type="entry name" value="Tetratricopeptide repeat domain"/>
    <property type="match status" value="2"/>
</dbReference>
<sequence length="688" mass="78717">MNMLNTRRRAVLLLGFLSIIRLGHAQHTLRIEVNDFLGAENVFLSGSINQWNPNDKDYQLKRINYFRTEITLHNLPAGQYAFKLTKGSVETVETTADGDDIPNRVINLRRDTAVLFAVLGWKDKMTSPDRFTDSARLAHALQKGFQYLKTNVDSSFKYALETFTLSSKVSPVMKAYATNLQGEILLQLGNTEKALEVFKEGLHIRLALISPMDSGSISYLYNQVGDVYWHLKDTAQAVDNYRLSMRWTPVYAYFHPLHEAICSRLCNMGRACLGRHQIDSAKWYATQSAQVGDRVSCLTDLFWGDIAQSESKLLTAIPYFRSSAKLALQHDHNLDIALQSYQRLAQIFAATHQRDSAMVYARRAFAIANQLHENASIGRSGLALASLFRDRGLYDSAIFYQQMVIESLEKQFSSEKERQALNTYFNEKIREQDAAAKKKEYYATLWRYGLFGGLSVLVLLAMVYRIRLKSRYDRKMKEIEMRALRAQMNPHFIFNCLGSINRYIVKSDTKTASNYLTKFAKLIRLILDNSSSDHISLDAEIQTLQLYLDMESLRFDGRFDYEIQKGENLEEDHTFLPSMLIQPYVENAIWHGLLQKEERGKLWIRFKKVSGHTLQAEIEDNGIGRKSAAERKSKDAVRQKSYGMQISSDRIKIINNLYKLNNSVTVHDLFDEQGGASGTKIILKIPVS</sequence>
<dbReference type="Proteomes" id="UP000184212">
    <property type="component" value="Unassembled WGS sequence"/>
</dbReference>
<keyword evidence="1" id="KW-0812">Transmembrane</keyword>
<dbReference type="InterPro" id="IPR050640">
    <property type="entry name" value="Bact_2-comp_sensor_kinase"/>
</dbReference>
<dbReference type="SUPFAM" id="SSF48452">
    <property type="entry name" value="TPR-like"/>
    <property type="match status" value="1"/>
</dbReference>
<dbReference type="Pfam" id="PF06580">
    <property type="entry name" value="His_kinase"/>
    <property type="match status" value="1"/>
</dbReference>
<dbReference type="InterPro" id="IPR011990">
    <property type="entry name" value="TPR-like_helical_dom_sf"/>
</dbReference>
<dbReference type="Gene3D" id="3.30.565.10">
    <property type="entry name" value="Histidine kinase-like ATPase, C-terminal domain"/>
    <property type="match status" value="1"/>
</dbReference>
<dbReference type="EMBL" id="FQWQ01000001">
    <property type="protein sequence ID" value="SHG73911.1"/>
    <property type="molecule type" value="Genomic_DNA"/>
</dbReference>
<dbReference type="SMART" id="SM00028">
    <property type="entry name" value="TPR"/>
    <property type="match status" value="3"/>
</dbReference>
<gene>
    <name evidence="4" type="ORF">SAMN04488109_1629</name>
</gene>
<organism evidence="4 5">
    <name type="scientific">Chryseolinea serpens</name>
    <dbReference type="NCBI Taxonomy" id="947013"/>
    <lineage>
        <taxon>Bacteria</taxon>
        <taxon>Pseudomonadati</taxon>
        <taxon>Bacteroidota</taxon>
        <taxon>Cytophagia</taxon>
        <taxon>Cytophagales</taxon>
        <taxon>Fulvivirgaceae</taxon>
        <taxon>Chryseolinea</taxon>
    </lineage>
</organism>
<evidence type="ECO:0000259" key="3">
    <source>
        <dbReference type="Pfam" id="PF06580"/>
    </source>
</evidence>
<dbReference type="SUPFAM" id="SSF55874">
    <property type="entry name" value="ATPase domain of HSP90 chaperone/DNA topoisomerase II/histidine kinase"/>
    <property type="match status" value="1"/>
</dbReference>
<dbReference type="InterPro" id="IPR036890">
    <property type="entry name" value="HATPase_C_sf"/>
</dbReference>
<dbReference type="InterPro" id="IPR010559">
    <property type="entry name" value="Sig_transdc_His_kin_internal"/>
</dbReference>
<feature type="domain" description="Signal transduction histidine kinase internal region" evidence="3">
    <location>
        <begin position="480"/>
        <end position="559"/>
    </location>
</feature>
<dbReference type="InterPro" id="IPR019734">
    <property type="entry name" value="TPR_rpt"/>
</dbReference>
<keyword evidence="5" id="KW-1185">Reference proteome</keyword>
<name>A0A1M5M9K1_9BACT</name>
<dbReference type="PANTHER" id="PTHR34220:SF7">
    <property type="entry name" value="SENSOR HISTIDINE KINASE YPDA"/>
    <property type="match status" value="1"/>
</dbReference>
<accession>A0A1M5M9K1</accession>
<proteinExistence type="predicted"/>
<dbReference type="OrthoDB" id="6190788at2"/>
<evidence type="ECO:0000313" key="4">
    <source>
        <dbReference type="EMBL" id="SHG73911.1"/>
    </source>
</evidence>
<dbReference type="Pfam" id="PF13181">
    <property type="entry name" value="TPR_8"/>
    <property type="match status" value="1"/>
</dbReference>
<evidence type="ECO:0000256" key="1">
    <source>
        <dbReference type="SAM" id="Phobius"/>
    </source>
</evidence>
<dbReference type="STRING" id="947013.SAMN04488109_1629"/>
<dbReference type="GO" id="GO:0000155">
    <property type="term" value="F:phosphorelay sensor kinase activity"/>
    <property type="evidence" value="ECO:0007669"/>
    <property type="project" value="InterPro"/>
</dbReference>
<protein>
    <submittedName>
        <fullName evidence="4">Tetratricopeptide repeat-containing protein</fullName>
    </submittedName>
</protein>
<dbReference type="GO" id="GO:0016020">
    <property type="term" value="C:membrane"/>
    <property type="evidence" value="ECO:0007669"/>
    <property type="project" value="InterPro"/>
</dbReference>
<dbReference type="AlphaFoldDB" id="A0A1M5M9K1"/>
<evidence type="ECO:0000313" key="5">
    <source>
        <dbReference type="Proteomes" id="UP000184212"/>
    </source>
</evidence>
<reference evidence="4 5" key="1">
    <citation type="submission" date="2016-11" db="EMBL/GenBank/DDBJ databases">
        <authorList>
            <person name="Jaros S."/>
            <person name="Januszkiewicz K."/>
            <person name="Wedrychowicz H."/>
        </authorList>
    </citation>
    <scope>NUCLEOTIDE SEQUENCE [LARGE SCALE GENOMIC DNA]</scope>
    <source>
        <strain evidence="4 5">DSM 24574</strain>
    </source>
</reference>
<evidence type="ECO:0000256" key="2">
    <source>
        <dbReference type="SAM" id="SignalP"/>
    </source>
</evidence>
<keyword evidence="1" id="KW-0472">Membrane</keyword>
<feature type="signal peptide" evidence="2">
    <location>
        <begin position="1"/>
        <end position="25"/>
    </location>
</feature>